<dbReference type="SUPFAM" id="SSF53850">
    <property type="entry name" value="Periplasmic binding protein-like II"/>
    <property type="match status" value="1"/>
</dbReference>
<dbReference type="InterPro" id="IPR015168">
    <property type="entry name" value="SsuA/THI5"/>
</dbReference>
<dbReference type="Proteomes" id="UP000253204">
    <property type="component" value="Unassembled WGS sequence"/>
</dbReference>
<dbReference type="AlphaFoldDB" id="A0A368U8I4"/>
<reference evidence="3 4" key="1">
    <citation type="submission" date="2018-07" db="EMBL/GenBank/DDBJ databases">
        <title>Halomonas rutogse sp. nov., isolated from Lake TangqianCo on Tibetan Plateau.</title>
        <authorList>
            <person name="Lu H."/>
            <person name="Xing P."/>
            <person name="Wu Q."/>
        </authorList>
    </citation>
    <scope>NUCLEOTIDE SEQUENCE [LARGE SCALE GENOMIC DNA]</scope>
    <source>
        <strain evidence="3 4">TQ8S</strain>
    </source>
</reference>
<dbReference type="GO" id="GO:0009228">
    <property type="term" value="P:thiamine biosynthetic process"/>
    <property type="evidence" value="ECO:0007669"/>
    <property type="project" value="InterPro"/>
</dbReference>
<evidence type="ECO:0000313" key="4">
    <source>
        <dbReference type="Proteomes" id="UP000253204"/>
    </source>
</evidence>
<dbReference type="OrthoDB" id="5348911at2"/>
<feature type="chain" id="PRO_5016595152" evidence="1">
    <location>
        <begin position="28"/>
        <end position="376"/>
    </location>
</feature>
<organism evidence="3 4">
    <name type="scientific">Vreelandella rituensis</name>
    <dbReference type="NCBI Taxonomy" id="2282306"/>
    <lineage>
        <taxon>Bacteria</taxon>
        <taxon>Pseudomonadati</taxon>
        <taxon>Pseudomonadota</taxon>
        <taxon>Gammaproteobacteria</taxon>
        <taxon>Oceanospirillales</taxon>
        <taxon>Halomonadaceae</taxon>
        <taxon>Vreelandella</taxon>
    </lineage>
</organism>
<accession>A0A368U8I4</accession>
<feature type="signal peptide" evidence="1">
    <location>
        <begin position="1"/>
        <end position="27"/>
    </location>
</feature>
<evidence type="ECO:0000313" key="3">
    <source>
        <dbReference type="EMBL" id="RCV93275.1"/>
    </source>
</evidence>
<evidence type="ECO:0000259" key="2">
    <source>
        <dbReference type="Pfam" id="PF09084"/>
    </source>
</evidence>
<dbReference type="PANTHER" id="PTHR31528">
    <property type="entry name" value="4-AMINO-5-HYDROXYMETHYL-2-METHYLPYRIMIDINE PHOSPHATE SYNTHASE THI11-RELATED"/>
    <property type="match status" value="1"/>
</dbReference>
<feature type="domain" description="SsuA/THI5-like" evidence="2">
    <location>
        <begin position="96"/>
        <end position="308"/>
    </location>
</feature>
<dbReference type="Pfam" id="PF09084">
    <property type="entry name" value="NMT1"/>
    <property type="match status" value="1"/>
</dbReference>
<name>A0A368U8I4_9GAMM</name>
<dbReference type="EMBL" id="QPIJ01000003">
    <property type="protein sequence ID" value="RCV93275.1"/>
    <property type="molecule type" value="Genomic_DNA"/>
</dbReference>
<protein>
    <submittedName>
        <fullName evidence="3">ABC transporter substrate-binding protein</fullName>
    </submittedName>
</protein>
<proteinExistence type="predicted"/>
<dbReference type="RefSeq" id="WP_114485452.1">
    <property type="nucleotide sequence ID" value="NZ_CBCSHM010000025.1"/>
</dbReference>
<keyword evidence="1" id="KW-0732">Signal</keyword>
<dbReference type="Gene3D" id="3.40.190.10">
    <property type="entry name" value="Periplasmic binding protein-like II"/>
    <property type="match status" value="2"/>
</dbReference>
<gene>
    <name evidence="3" type="ORF">DU506_02855</name>
</gene>
<comment type="caution">
    <text evidence="3">The sequence shown here is derived from an EMBL/GenBank/DDBJ whole genome shotgun (WGS) entry which is preliminary data.</text>
</comment>
<evidence type="ECO:0000256" key="1">
    <source>
        <dbReference type="SAM" id="SignalP"/>
    </source>
</evidence>
<dbReference type="PANTHER" id="PTHR31528:SF3">
    <property type="entry name" value="THIAMINE BIOSYNTHESIS PROTEIN HI_0357-RELATED"/>
    <property type="match status" value="1"/>
</dbReference>
<sequence>MPGRLPLGIILLSLVATLAYPLSTALAEETNEAAAPTEADTAPLMLDSQVEVPSFLFSPSIEEEPEAPEMAFTPPDPLEPPPVKTIDIMLDWYLSPQHAAFVIAQARDLFAVQGLQVTLSTPADPSVPTKLLAAGEVDFALSRQPQLHLQVHKGAPLVRIATLIETPMTAVIIAGEQPPENSEEFAALHYGFATQDSREMVLSQLIPETPLVSENLPENLHYDAADALREQRVDAVADGFFHFLPPQLANDGVATTVLRTAKFEIPHYDGLILLANSEKIHRDRDVISRLVTALEKASQWIVEHPEEAWQLMIQAQPILDNEINQGAWNDILRRMALRPAALDYRRYAGFEAFLHQRGQIDSPYSVERLAIDPHAP</sequence>
<keyword evidence="4" id="KW-1185">Reference proteome</keyword>
<dbReference type="InterPro" id="IPR027939">
    <property type="entry name" value="NMT1/THI5"/>
</dbReference>